<dbReference type="GO" id="GO:0003677">
    <property type="term" value="F:DNA binding"/>
    <property type="evidence" value="ECO:0007669"/>
    <property type="project" value="UniProtKB-KW"/>
</dbReference>
<dbReference type="InterPro" id="IPR001387">
    <property type="entry name" value="Cro/C1-type_HTH"/>
</dbReference>
<keyword evidence="1" id="KW-0238">DNA-binding</keyword>
<evidence type="ECO:0000313" key="4">
    <source>
        <dbReference type="Proteomes" id="UP001057381"/>
    </source>
</evidence>
<sequence length="121" mass="13916">MCFSKRLKKAREAKGMTLSELGKRIGKTEATVQRYESGNIKNLKNETIEQLADALNVNPAYLMGWITDKPENSFMNEEPAHYNHNHAEVIAAHIDDDATEEEIEEILAYIEMRKSLRNKHK</sequence>
<evidence type="ECO:0000256" key="1">
    <source>
        <dbReference type="ARBA" id="ARBA00023125"/>
    </source>
</evidence>
<name>A0A9Q9BX68_9STAP</name>
<proteinExistence type="predicted"/>
<feature type="domain" description="HTH cro/C1-type" evidence="2">
    <location>
        <begin position="7"/>
        <end position="62"/>
    </location>
</feature>
<dbReference type="KEGG" id="mequ:KFV11_05135"/>
<dbReference type="AlphaFoldDB" id="A0A9Q9BX68"/>
<protein>
    <submittedName>
        <fullName evidence="3">Helix-turn-helix domain-containing protein</fullName>
    </submittedName>
</protein>
<dbReference type="PANTHER" id="PTHR46558:SF11">
    <property type="entry name" value="HTH-TYPE TRANSCRIPTIONAL REGULATOR XRE"/>
    <property type="match status" value="1"/>
</dbReference>
<evidence type="ECO:0000313" key="3">
    <source>
        <dbReference type="EMBL" id="UTH14738.1"/>
    </source>
</evidence>
<dbReference type="SMART" id="SM00530">
    <property type="entry name" value="HTH_XRE"/>
    <property type="match status" value="1"/>
</dbReference>
<dbReference type="PROSITE" id="PS50943">
    <property type="entry name" value="HTH_CROC1"/>
    <property type="match status" value="1"/>
</dbReference>
<dbReference type="Pfam" id="PF01381">
    <property type="entry name" value="HTH_3"/>
    <property type="match status" value="1"/>
</dbReference>
<dbReference type="EMBL" id="CP073809">
    <property type="protein sequence ID" value="UTH14738.1"/>
    <property type="molecule type" value="Genomic_DNA"/>
</dbReference>
<reference evidence="3" key="1">
    <citation type="submission" date="2021-04" db="EMBL/GenBank/DDBJ databases">
        <title>Complete Genome Sequences of Macrococcus spp. from dog and cattle.</title>
        <authorList>
            <person name="Schwendener S."/>
            <person name="Perreten V."/>
        </authorList>
    </citation>
    <scope>NUCLEOTIDE SEQUENCE</scope>
    <source>
        <strain evidence="3">Epi0143-OL</strain>
    </source>
</reference>
<dbReference type="Proteomes" id="UP001057381">
    <property type="component" value="Chromosome"/>
</dbReference>
<dbReference type="CDD" id="cd00093">
    <property type="entry name" value="HTH_XRE"/>
    <property type="match status" value="1"/>
</dbReference>
<accession>A0A9Q9BX68</accession>
<dbReference type="RefSeq" id="WP_254250513.1">
    <property type="nucleotide sequence ID" value="NZ_CP073809.1"/>
</dbReference>
<gene>
    <name evidence="3" type="ORF">KFV11_05135</name>
</gene>
<dbReference type="SUPFAM" id="SSF47413">
    <property type="entry name" value="lambda repressor-like DNA-binding domains"/>
    <property type="match status" value="1"/>
</dbReference>
<dbReference type="Gene3D" id="1.10.260.40">
    <property type="entry name" value="lambda repressor-like DNA-binding domains"/>
    <property type="match status" value="1"/>
</dbReference>
<organism evidence="3 4">
    <name type="scientific">Macrococcus equipercicus</name>
    <dbReference type="NCBI Taxonomy" id="69967"/>
    <lineage>
        <taxon>Bacteria</taxon>
        <taxon>Bacillati</taxon>
        <taxon>Bacillota</taxon>
        <taxon>Bacilli</taxon>
        <taxon>Bacillales</taxon>
        <taxon>Staphylococcaceae</taxon>
        <taxon>Macrococcus</taxon>
    </lineage>
</organism>
<dbReference type="PANTHER" id="PTHR46558">
    <property type="entry name" value="TRACRIPTIONAL REGULATORY PROTEIN-RELATED-RELATED"/>
    <property type="match status" value="1"/>
</dbReference>
<evidence type="ECO:0000259" key="2">
    <source>
        <dbReference type="PROSITE" id="PS50943"/>
    </source>
</evidence>
<dbReference type="InterPro" id="IPR010982">
    <property type="entry name" value="Lambda_DNA-bd_dom_sf"/>
</dbReference>